<dbReference type="RefSeq" id="WP_010121608.1">
    <property type="nucleotide sequence ID" value="NZ_DAITTW010000051.1"/>
</dbReference>
<dbReference type="GO" id="GO:0042925">
    <property type="term" value="F:benzoate transmembrane transporter activity"/>
    <property type="evidence" value="ECO:0007669"/>
    <property type="project" value="InterPro"/>
</dbReference>
<reference evidence="2 3" key="1">
    <citation type="journal article" date="2018" name="Nat. Biotechnol.">
        <title>A standardized bacterial taxonomy based on genome phylogeny substantially revises the tree of life.</title>
        <authorList>
            <person name="Parks D.H."/>
            <person name="Chuvochina M."/>
            <person name="Waite D.W."/>
            <person name="Rinke C."/>
            <person name="Skarshewski A."/>
            <person name="Chaumeil P.A."/>
            <person name="Hugenholtz P."/>
        </authorList>
    </citation>
    <scope>NUCLEOTIDE SEQUENCE [LARGE SCALE GENOMIC DNA]</scope>
    <source>
        <strain evidence="2">UBA11247</strain>
    </source>
</reference>
<sequence>MSHTGPASASVTSSAAAGIVTALVGFTSSFVVILTGLRAVGATDDQAASGLLGLCVVVGASTLWLALRHRVPVTTAWSTPGGAILGTAGASADSFGDAVGAFLVCAVLLVLSGLWPALGRVASAIPTPVAQAMLAGVLLPLCMKAVTGLEESPGAVIPVLVVWLVGTLFLPRWAVPLTFLVAGVVIAVHLVVDDAATVDTAAMLPSLELTAPGFSAGAVVGIALPLYVVTMASQNLPGVAVLKSYGYATPWRDALVTTGLGSAVVAPFGGSSVNLAAISAALSAAPETGVAKNLRWRNAVWSGSTYLVLAVSAAAVVALAASAPAGLLAAVAGVALLGAFTGAVQGAWADARLRLPAAVTFLVAASGATFLGIGAAFWALVAGVVVTVLFRWAEARRAGSAPDHRRRSSR</sequence>
<proteinExistence type="predicted"/>
<feature type="transmembrane region" description="Helical" evidence="1">
    <location>
        <begin position="98"/>
        <end position="117"/>
    </location>
</feature>
<dbReference type="Proteomes" id="UP000261739">
    <property type="component" value="Unassembled WGS sequence"/>
</dbReference>
<feature type="transmembrane region" description="Helical" evidence="1">
    <location>
        <begin position="152"/>
        <end position="170"/>
    </location>
</feature>
<keyword evidence="1" id="KW-0812">Transmembrane</keyword>
<feature type="transmembrane region" description="Helical" evidence="1">
    <location>
        <begin position="49"/>
        <end position="67"/>
    </location>
</feature>
<feature type="transmembrane region" description="Helical" evidence="1">
    <location>
        <begin position="175"/>
        <end position="192"/>
    </location>
</feature>
<feature type="transmembrane region" description="Helical" evidence="1">
    <location>
        <begin position="254"/>
        <end position="279"/>
    </location>
</feature>
<evidence type="ECO:0000313" key="2">
    <source>
        <dbReference type="EMBL" id="HCT14822.1"/>
    </source>
</evidence>
<dbReference type="EMBL" id="DQID01000220">
    <property type="protein sequence ID" value="HCT14822.1"/>
    <property type="molecule type" value="Genomic_DNA"/>
</dbReference>
<dbReference type="STRING" id="863239.GCA_000213935_00770"/>
<feature type="transmembrane region" description="Helical" evidence="1">
    <location>
        <begin position="361"/>
        <end position="390"/>
    </location>
</feature>
<dbReference type="Pfam" id="PF03594">
    <property type="entry name" value="BenE"/>
    <property type="match status" value="1"/>
</dbReference>
<organism evidence="2 3">
    <name type="scientific">Corynebacterium nuruki</name>
    <dbReference type="NCBI Taxonomy" id="1032851"/>
    <lineage>
        <taxon>Bacteria</taxon>
        <taxon>Bacillati</taxon>
        <taxon>Actinomycetota</taxon>
        <taxon>Actinomycetes</taxon>
        <taxon>Mycobacteriales</taxon>
        <taxon>Corynebacteriaceae</taxon>
        <taxon>Corynebacterium</taxon>
    </lineage>
</organism>
<keyword evidence="1" id="KW-1133">Transmembrane helix</keyword>
<name>A0A3D4SZW3_9CORY</name>
<feature type="transmembrane region" description="Helical" evidence="1">
    <location>
        <begin position="327"/>
        <end position="349"/>
    </location>
</feature>
<dbReference type="GO" id="GO:0005886">
    <property type="term" value="C:plasma membrane"/>
    <property type="evidence" value="ECO:0007669"/>
    <property type="project" value="TreeGrafter"/>
</dbReference>
<accession>A0A3D4SZW3</accession>
<feature type="transmembrane region" description="Helical" evidence="1">
    <location>
        <begin position="15"/>
        <end position="37"/>
    </location>
</feature>
<protein>
    <submittedName>
        <fullName evidence="2">Benzoate transporter</fullName>
    </submittedName>
</protein>
<evidence type="ECO:0000256" key="1">
    <source>
        <dbReference type="SAM" id="Phobius"/>
    </source>
</evidence>
<dbReference type="PANTHER" id="PTHR30199">
    <property type="entry name" value="MFS FAMILY TRANSPORTER, PREDICTED SUBSTRATE BENZOATE"/>
    <property type="match status" value="1"/>
</dbReference>
<keyword evidence="1" id="KW-0472">Membrane</keyword>
<feature type="transmembrane region" description="Helical" evidence="1">
    <location>
        <begin position="212"/>
        <end position="233"/>
    </location>
</feature>
<comment type="caution">
    <text evidence="2">The sequence shown here is derived from an EMBL/GenBank/DDBJ whole genome shotgun (WGS) entry which is preliminary data.</text>
</comment>
<dbReference type="InterPro" id="IPR004711">
    <property type="entry name" value="Benzoate_Transporter"/>
</dbReference>
<dbReference type="AlphaFoldDB" id="A0A3D4SZW3"/>
<feature type="transmembrane region" description="Helical" evidence="1">
    <location>
        <begin position="299"/>
        <end position="320"/>
    </location>
</feature>
<dbReference type="NCBIfam" id="TIGR00843">
    <property type="entry name" value="benE"/>
    <property type="match status" value="1"/>
</dbReference>
<dbReference type="PANTHER" id="PTHR30199:SF0">
    <property type="entry name" value="INNER MEMBRANE PROTEIN YDCO"/>
    <property type="match status" value="1"/>
</dbReference>
<gene>
    <name evidence="2" type="ORF">DIW82_08560</name>
</gene>
<evidence type="ECO:0000313" key="3">
    <source>
        <dbReference type="Proteomes" id="UP000261739"/>
    </source>
</evidence>